<feature type="domain" description="Response regulatory" evidence="9">
    <location>
        <begin position="786"/>
        <end position="902"/>
    </location>
</feature>
<evidence type="ECO:0000256" key="1">
    <source>
        <dbReference type="ARBA" id="ARBA00000085"/>
    </source>
</evidence>
<evidence type="ECO:0000259" key="9">
    <source>
        <dbReference type="PROSITE" id="PS50110"/>
    </source>
</evidence>
<evidence type="ECO:0000313" key="12">
    <source>
        <dbReference type="EMBL" id="BBO70013.1"/>
    </source>
</evidence>
<dbReference type="SUPFAM" id="SSF55874">
    <property type="entry name" value="ATPase domain of HSP90 chaperone/DNA topoisomerase II/histidine kinase"/>
    <property type="match status" value="1"/>
</dbReference>
<dbReference type="PROSITE" id="PS50112">
    <property type="entry name" value="PAS"/>
    <property type="match status" value="3"/>
</dbReference>
<dbReference type="Gene3D" id="1.10.287.130">
    <property type="match status" value="1"/>
</dbReference>
<dbReference type="Pfam" id="PF13188">
    <property type="entry name" value="PAS_8"/>
    <property type="match status" value="1"/>
</dbReference>
<evidence type="ECO:0000256" key="4">
    <source>
        <dbReference type="ARBA" id="ARBA00022679"/>
    </source>
</evidence>
<dbReference type="InterPro" id="IPR011006">
    <property type="entry name" value="CheY-like_superfamily"/>
</dbReference>
<dbReference type="PROSITE" id="PS50113">
    <property type="entry name" value="PAC"/>
    <property type="match status" value="1"/>
</dbReference>
<evidence type="ECO:0000313" key="13">
    <source>
        <dbReference type="Proteomes" id="UP000427906"/>
    </source>
</evidence>
<dbReference type="KEGG" id="dalk:DSCA_39430"/>
<dbReference type="Gene3D" id="3.30.450.20">
    <property type="entry name" value="PAS domain"/>
    <property type="match status" value="4"/>
</dbReference>
<evidence type="ECO:0000259" key="11">
    <source>
        <dbReference type="PROSITE" id="PS50113"/>
    </source>
</evidence>
<dbReference type="CDD" id="cd00082">
    <property type="entry name" value="HisKA"/>
    <property type="match status" value="1"/>
</dbReference>
<dbReference type="InterPro" id="IPR036890">
    <property type="entry name" value="HATPase_C_sf"/>
</dbReference>
<dbReference type="InterPro" id="IPR001610">
    <property type="entry name" value="PAC"/>
</dbReference>
<dbReference type="SMART" id="SM00387">
    <property type="entry name" value="HATPase_c"/>
    <property type="match status" value="1"/>
</dbReference>
<evidence type="ECO:0000256" key="3">
    <source>
        <dbReference type="ARBA" id="ARBA00022553"/>
    </source>
</evidence>
<dbReference type="GO" id="GO:0000155">
    <property type="term" value="F:phosphorelay sensor kinase activity"/>
    <property type="evidence" value="ECO:0007669"/>
    <property type="project" value="InterPro"/>
</dbReference>
<feature type="domain" description="PAS" evidence="10">
    <location>
        <begin position="162"/>
        <end position="232"/>
    </location>
</feature>
<dbReference type="OrthoDB" id="9813024at2"/>
<dbReference type="SUPFAM" id="SSF47384">
    <property type="entry name" value="Homodimeric domain of signal transducing histidine kinase"/>
    <property type="match status" value="1"/>
</dbReference>
<dbReference type="SUPFAM" id="SSF55785">
    <property type="entry name" value="PYP-like sensor domain (PAS domain)"/>
    <property type="match status" value="4"/>
</dbReference>
<dbReference type="PROSITE" id="PS50109">
    <property type="entry name" value="HIS_KIN"/>
    <property type="match status" value="1"/>
</dbReference>
<dbReference type="InterPro" id="IPR004358">
    <property type="entry name" value="Sig_transdc_His_kin-like_C"/>
</dbReference>
<accession>A0A5K7YNP0</accession>
<evidence type="ECO:0000256" key="6">
    <source>
        <dbReference type="PROSITE-ProRule" id="PRU00169"/>
    </source>
</evidence>
<dbReference type="InterPro" id="IPR000700">
    <property type="entry name" value="PAS-assoc_C"/>
</dbReference>
<dbReference type="InterPro" id="IPR003661">
    <property type="entry name" value="HisK_dim/P_dom"/>
</dbReference>
<keyword evidence="3 6" id="KW-0597">Phosphoprotein</keyword>
<feature type="domain" description="PAS" evidence="10">
    <location>
        <begin position="407"/>
        <end position="449"/>
    </location>
</feature>
<dbReference type="NCBIfam" id="TIGR00229">
    <property type="entry name" value="sensory_box"/>
    <property type="match status" value="4"/>
</dbReference>
<feature type="modified residue" description="4-aspartylphosphate" evidence="6">
    <location>
        <position position="837"/>
    </location>
</feature>
<dbReference type="RefSeq" id="WP_155317998.1">
    <property type="nucleotide sequence ID" value="NZ_AP021874.1"/>
</dbReference>
<dbReference type="Pfam" id="PF00072">
    <property type="entry name" value="Response_reg"/>
    <property type="match status" value="1"/>
</dbReference>
<feature type="coiled-coil region" evidence="7">
    <location>
        <begin position="13"/>
        <end position="47"/>
    </location>
</feature>
<reference evidence="12 13" key="1">
    <citation type="submission" date="2019-11" db="EMBL/GenBank/DDBJ databases">
        <title>Comparative genomics of hydrocarbon-degrading Desulfosarcina strains.</title>
        <authorList>
            <person name="Watanabe M."/>
            <person name="Kojima H."/>
            <person name="Fukui M."/>
        </authorList>
    </citation>
    <scope>NUCLEOTIDE SEQUENCE [LARGE SCALE GENOMIC DNA]</scope>
    <source>
        <strain evidence="12 13">PL12</strain>
    </source>
</reference>
<dbReference type="InterPro" id="IPR036097">
    <property type="entry name" value="HisK_dim/P_sf"/>
</dbReference>
<dbReference type="Proteomes" id="UP000427906">
    <property type="component" value="Chromosome"/>
</dbReference>
<dbReference type="AlphaFoldDB" id="A0A5K7YNP0"/>
<dbReference type="InterPro" id="IPR000014">
    <property type="entry name" value="PAS"/>
</dbReference>
<keyword evidence="13" id="KW-1185">Reference proteome</keyword>
<keyword evidence="5 12" id="KW-0418">Kinase</keyword>
<proteinExistence type="predicted"/>
<evidence type="ECO:0000256" key="5">
    <source>
        <dbReference type="ARBA" id="ARBA00022777"/>
    </source>
</evidence>
<dbReference type="SMART" id="SM00448">
    <property type="entry name" value="REC"/>
    <property type="match status" value="1"/>
</dbReference>
<dbReference type="PRINTS" id="PR00344">
    <property type="entry name" value="BCTRLSENSOR"/>
</dbReference>
<sequence length="907" mass="101608">MNDAIPGPPLPADRHLLKKIEQLSDEVERLKKTRDHLSAQNNLLDNLFEHAPMGVTVWDARGRLLHANQEFSRLTGYSIADMRTLDDWFSRAYPDAAYRQTVRAAWDASTARPAAVRTFAVTCNAGQVKTMEFRASFLSDGRALVTLTDVTDRHRTKAALQKQTERYRALSNAAFEAMFVSVEGRCIDTNQAAEKMFGYPREELIGIFGTDVIAPESKARVRENMLSGYEKPYEAVAQRKDGTRFHVEIRGQMIEHRGRRVRIAVVHDINRRKRVETELKASESLLKSIFLSAPVGIGMVVNRVITKANHRLCEMIGFPEEELLNQGTRMLYPSDEDFEYVGREKYRQIKKRGTGTVETRWQRKDGRVMDVLLSSTPLNPDVWAQGVTFTALDITERKLAERRLNDSEERFRTLVEECPLGISLIGKDGRYQYINPQFTEMFGYAIDDVPTGRQWFEKAFPDPSCRRKALSTWIHDQNQFASGEARPRTYSVTAKDGSLREILFRPVTLNNRNQFVIYEDITERTRLEKKLQQAEKMEAIGTLAGGVAHDFNNILMGIIGRTSLMMAETDVPPAYGEHLSGIEEYVKSASDLTRQLLGFARGGKYQLKTIDMNQLVEQSARMFGRTRKEINLHVDADDPLNRVEADPRQVEQVLLNLYVNAWQAMPGGGDLYLKTENVNLAEKDVQPYNVKPGRFIRVSITDTGIGMAEDTVHKIFEPFFTTKERGRGTGLGLASAYGIVSNHGGFIAVTSQVGRGTTFNLHFPATTKPIVEVKAPPVPKAAGTETILLVDDEEMVRNVGGQMLRKLGYTVFTVPSGEAAVAMVAQKEPVFDLVILDMIMPGMNGGEAYDRLKQLDAGLKVLLSSGYSIDGQAADILSRGCNGFIQKPFGMNTLSAAAREILDAPDD</sequence>
<comment type="catalytic activity">
    <reaction evidence="1">
        <text>ATP + protein L-histidine = ADP + protein N-phospho-L-histidine.</text>
        <dbReference type="EC" id="2.7.13.3"/>
    </reaction>
</comment>
<dbReference type="SUPFAM" id="SSF52172">
    <property type="entry name" value="CheY-like"/>
    <property type="match status" value="1"/>
</dbReference>
<dbReference type="Pfam" id="PF08448">
    <property type="entry name" value="PAS_4"/>
    <property type="match status" value="1"/>
</dbReference>
<gene>
    <name evidence="12" type="ORF">DSCA_39430</name>
</gene>
<dbReference type="EMBL" id="AP021874">
    <property type="protein sequence ID" value="BBO70013.1"/>
    <property type="molecule type" value="Genomic_DNA"/>
</dbReference>
<feature type="domain" description="Histidine kinase" evidence="8">
    <location>
        <begin position="546"/>
        <end position="767"/>
    </location>
</feature>
<evidence type="ECO:0000259" key="8">
    <source>
        <dbReference type="PROSITE" id="PS50109"/>
    </source>
</evidence>
<dbReference type="InterPro" id="IPR001789">
    <property type="entry name" value="Sig_transdc_resp-reg_receiver"/>
</dbReference>
<evidence type="ECO:0000256" key="2">
    <source>
        <dbReference type="ARBA" id="ARBA00012438"/>
    </source>
</evidence>
<dbReference type="EC" id="2.7.13.3" evidence="2"/>
<organism evidence="12 13">
    <name type="scientific">Desulfosarcina alkanivorans</name>
    <dbReference type="NCBI Taxonomy" id="571177"/>
    <lineage>
        <taxon>Bacteria</taxon>
        <taxon>Pseudomonadati</taxon>
        <taxon>Thermodesulfobacteriota</taxon>
        <taxon>Desulfobacteria</taxon>
        <taxon>Desulfobacterales</taxon>
        <taxon>Desulfosarcinaceae</taxon>
        <taxon>Desulfosarcina</taxon>
    </lineage>
</organism>
<protein>
    <recommendedName>
        <fullName evidence="2">histidine kinase</fullName>
        <ecNumber evidence="2">2.7.13.3</ecNumber>
    </recommendedName>
</protein>
<dbReference type="Pfam" id="PF13426">
    <property type="entry name" value="PAS_9"/>
    <property type="match status" value="2"/>
</dbReference>
<dbReference type="CDD" id="cd00130">
    <property type="entry name" value="PAS"/>
    <property type="match status" value="4"/>
</dbReference>
<feature type="domain" description="PAS" evidence="10">
    <location>
        <begin position="40"/>
        <end position="82"/>
    </location>
</feature>
<keyword evidence="4" id="KW-0808">Transferase</keyword>
<feature type="domain" description="PAC" evidence="11">
    <location>
        <begin position="355"/>
        <end position="406"/>
    </location>
</feature>
<evidence type="ECO:0000259" key="10">
    <source>
        <dbReference type="PROSITE" id="PS50112"/>
    </source>
</evidence>
<dbReference type="PANTHER" id="PTHR43304">
    <property type="entry name" value="PHYTOCHROME-LIKE PROTEIN CPH1"/>
    <property type="match status" value="1"/>
</dbReference>
<keyword evidence="7" id="KW-0175">Coiled coil</keyword>
<dbReference type="InterPro" id="IPR035965">
    <property type="entry name" value="PAS-like_dom_sf"/>
</dbReference>
<dbReference type="Pfam" id="PF02518">
    <property type="entry name" value="HATPase_c"/>
    <property type="match status" value="1"/>
</dbReference>
<dbReference type="Gene3D" id="3.30.565.10">
    <property type="entry name" value="Histidine kinase-like ATPase, C-terminal domain"/>
    <property type="match status" value="1"/>
</dbReference>
<dbReference type="InterPro" id="IPR013656">
    <property type="entry name" value="PAS_4"/>
</dbReference>
<evidence type="ECO:0000256" key="7">
    <source>
        <dbReference type="SAM" id="Coils"/>
    </source>
</evidence>
<dbReference type="PROSITE" id="PS50110">
    <property type="entry name" value="RESPONSE_REGULATORY"/>
    <property type="match status" value="1"/>
</dbReference>
<dbReference type="SMART" id="SM00388">
    <property type="entry name" value="HisKA"/>
    <property type="match status" value="1"/>
</dbReference>
<dbReference type="Gene3D" id="3.40.50.2300">
    <property type="match status" value="1"/>
</dbReference>
<dbReference type="InterPro" id="IPR003594">
    <property type="entry name" value="HATPase_dom"/>
</dbReference>
<name>A0A5K7YNP0_9BACT</name>
<dbReference type="InterPro" id="IPR005467">
    <property type="entry name" value="His_kinase_dom"/>
</dbReference>
<dbReference type="CDD" id="cd00156">
    <property type="entry name" value="REC"/>
    <property type="match status" value="1"/>
</dbReference>
<dbReference type="SMART" id="SM00086">
    <property type="entry name" value="PAC"/>
    <property type="match status" value="3"/>
</dbReference>
<dbReference type="InterPro" id="IPR052162">
    <property type="entry name" value="Sensor_kinase/Photoreceptor"/>
</dbReference>
<dbReference type="PANTHER" id="PTHR43304:SF1">
    <property type="entry name" value="PAC DOMAIN-CONTAINING PROTEIN"/>
    <property type="match status" value="1"/>
</dbReference>
<dbReference type="SMART" id="SM00091">
    <property type="entry name" value="PAS"/>
    <property type="match status" value="4"/>
</dbReference>